<dbReference type="CDD" id="cd14066">
    <property type="entry name" value="STKc_IRAK"/>
    <property type="match status" value="1"/>
</dbReference>
<dbReference type="GO" id="GO:0042742">
    <property type="term" value="P:defense response to bacterium"/>
    <property type="evidence" value="ECO:0007669"/>
    <property type="project" value="UniProtKB-ARBA"/>
</dbReference>
<keyword evidence="15 22" id="KW-0472">Membrane</keyword>
<gene>
    <name evidence="24" type="ORF">ES319_A12G209600v1</name>
</gene>
<evidence type="ECO:0000256" key="3">
    <source>
        <dbReference type="ARBA" id="ARBA00010217"/>
    </source>
</evidence>
<keyword evidence="14 22" id="KW-1133">Transmembrane helix</keyword>
<evidence type="ECO:0000256" key="5">
    <source>
        <dbReference type="ARBA" id="ARBA00022475"/>
    </source>
</evidence>
<protein>
    <recommendedName>
        <fullName evidence="4">non-specific serine/threonine protein kinase</fullName>
        <ecNumber evidence="4">2.7.11.1</ecNumber>
    </recommendedName>
</protein>
<evidence type="ECO:0000259" key="23">
    <source>
        <dbReference type="PROSITE" id="PS50011"/>
    </source>
</evidence>
<evidence type="ECO:0000256" key="12">
    <source>
        <dbReference type="ARBA" id="ARBA00022777"/>
    </source>
</evidence>
<comment type="catalytic activity">
    <reaction evidence="19">
        <text>L-seryl-[protein] + ATP = O-phospho-L-seryl-[protein] + ADP + H(+)</text>
        <dbReference type="Rhea" id="RHEA:17989"/>
        <dbReference type="Rhea" id="RHEA-COMP:9863"/>
        <dbReference type="Rhea" id="RHEA-COMP:11604"/>
        <dbReference type="ChEBI" id="CHEBI:15378"/>
        <dbReference type="ChEBI" id="CHEBI:29999"/>
        <dbReference type="ChEBI" id="CHEBI:30616"/>
        <dbReference type="ChEBI" id="CHEBI:83421"/>
        <dbReference type="ChEBI" id="CHEBI:456216"/>
        <dbReference type="EC" id="2.7.11.1"/>
    </reaction>
</comment>
<keyword evidence="5" id="KW-1003">Cell membrane</keyword>
<dbReference type="FunFam" id="1.10.510.10:FF:000108">
    <property type="entry name" value="L-type lectin-domain containing receptor kinase S.4"/>
    <property type="match status" value="1"/>
</dbReference>
<keyword evidence="13 20" id="KW-0067">ATP-binding</keyword>
<evidence type="ECO:0000256" key="9">
    <source>
        <dbReference type="ARBA" id="ARBA00022729"/>
    </source>
</evidence>
<feature type="region of interest" description="Disordered" evidence="21">
    <location>
        <begin position="744"/>
        <end position="767"/>
    </location>
</feature>
<keyword evidence="7" id="KW-0808">Transferase</keyword>
<evidence type="ECO:0000256" key="1">
    <source>
        <dbReference type="ARBA" id="ARBA00004251"/>
    </source>
</evidence>
<evidence type="ECO:0000256" key="13">
    <source>
        <dbReference type="ARBA" id="ARBA00022840"/>
    </source>
</evidence>
<dbReference type="FunFam" id="2.60.120.200:FF:000086">
    <property type="entry name" value="L-type lectin-domain containing receptor kinase S.4"/>
    <property type="match status" value="1"/>
</dbReference>
<proteinExistence type="inferred from homology"/>
<dbReference type="Pfam" id="PF00069">
    <property type="entry name" value="Pkinase"/>
    <property type="match status" value="1"/>
</dbReference>
<dbReference type="InterPro" id="IPR011009">
    <property type="entry name" value="Kinase-like_dom_sf"/>
</dbReference>
<evidence type="ECO:0000313" key="24">
    <source>
        <dbReference type="EMBL" id="KAB2053766.1"/>
    </source>
</evidence>
<feature type="compositionally biased region" description="Acidic residues" evidence="21">
    <location>
        <begin position="70"/>
        <end position="90"/>
    </location>
</feature>
<dbReference type="GO" id="GO:0030246">
    <property type="term" value="F:carbohydrate binding"/>
    <property type="evidence" value="ECO:0007669"/>
    <property type="project" value="UniProtKB-KW"/>
</dbReference>
<evidence type="ECO:0000256" key="14">
    <source>
        <dbReference type="ARBA" id="ARBA00022989"/>
    </source>
</evidence>
<evidence type="ECO:0000256" key="6">
    <source>
        <dbReference type="ARBA" id="ARBA00022527"/>
    </source>
</evidence>
<dbReference type="InterPro" id="IPR026182">
    <property type="entry name" value="ANAPC15"/>
</dbReference>
<keyword evidence="16" id="KW-0675">Receptor</keyword>
<keyword evidence="6" id="KW-0723">Serine/threonine-protein kinase</keyword>
<comment type="similarity">
    <text evidence="2">In the N-terminal section; belongs to the leguminous lectin family.</text>
</comment>
<dbReference type="SMART" id="SM00220">
    <property type="entry name" value="S_TKc"/>
    <property type="match status" value="1"/>
</dbReference>
<dbReference type="PROSITE" id="PS00307">
    <property type="entry name" value="LECTIN_LEGUME_BETA"/>
    <property type="match status" value="1"/>
</dbReference>
<evidence type="ECO:0000256" key="16">
    <source>
        <dbReference type="ARBA" id="ARBA00023170"/>
    </source>
</evidence>
<dbReference type="InterPro" id="IPR019825">
    <property type="entry name" value="Lectin_legB_Mn/Ca_BS"/>
</dbReference>
<comment type="catalytic activity">
    <reaction evidence="18">
        <text>L-threonyl-[protein] + ATP = O-phospho-L-threonyl-[protein] + ADP + H(+)</text>
        <dbReference type="Rhea" id="RHEA:46608"/>
        <dbReference type="Rhea" id="RHEA-COMP:11060"/>
        <dbReference type="Rhea" id="RHEA-COMP:11605"/>
        <dbReference type="ChEBI" id="CHEBI:15378"/>
        <dbReference type="ChEBI" id="CHEBI:30013"/>
        <dbReference type="ChEBI" id="CHEBI:30616"/>
        <dbReference type="ChEBI" id="CHEBI:61977"/>
        <dbReference type="ChEBI" id="CHEBI:456216"/>
        <dbReference type="EC" id="2.7.11.1"/>
    </reaction>
</comment>
<evidence type="ECO:0000256" key="10">
    <source>
        <dbReference type="ARBA" id="ARBA00022734"/>
    </source>
</evidence>
<dbReference type="Proteomes" id="UP000327439">
    <property type="component" value="Chromosome A12"/>
</dbReference>
<keyword evidence="11 20" id="KW-0547">Nucleotide-binding</keyword>
<organism evidence="24 25">
    <name type="scientific">Gossypium barbadense</name>
    <name type="common">Sea Island cotton</name>
    <name type="synonym">Hibiscus barbadensis</name>
    <dbReference type="NCBI Taxonomy" id="3634"/>
    <lineage>
        <taxon>Eukaryota</taxon>
        <taxon>Viridiplantae</taxon>
        <taxon>Streptophyta</taxon>
        <taxon>Embryophyta</taxon>
        <taxon>Tracheophyta</taxon>
        <taxon>Spermatophyta</taxon>
        <taxon>Magnoliopsida</taxon>
        <taxon>eudicotyledons</taxon>
        <taxon>Gunneridae</taxon>
        <taxon>Pentapetalae</taxon>
        <taxon>rosids</taxon>
        <taxon>malvids</taxon>
        <taxon>Malvales</taxon>
        <taxon>Malvaceae</taxon>
        <taxon>Malvoideae</taxon>
        <taxon>Gossypium</taxon>
    </lineage>
</organism>
<dbReference type="AlphaFoldDB" id="A0A5J5TD33"/>
<name>A0A5J5TD33_GOSBA</name>
<evidence type="ECO:0000256" key="17">
    <source>
        <dbReference type="ARBA" id="ARBA00023180"/>
    </source>
</evidence>
<comment type="similarity">
    <text evidence="3">In the C-terminal section; belongs to the protein kinase superfamily. Ser/Thr protein kinase family.</text>
</comment>
<accession>A0A5J5TD33</accession>
<dbReference type="GO" id="GO:0005886">
    <property type="term" value="C:plasma membrane"/>
    <property type="evidence" value="ECO:0007669"/>
    <property type="project" value="UniProtKB-SubCell"/>
</dbReference>
<dbReference type="EMBL" id="CM018213">
    <property type="protein sequence ID" value="KAB2053766.1"/>
    <property type="molecule type" value="Genomic_DNA"/>
</dbReference>
<dbReference type="GO" id="GO:0005680">
    <property type="term" value="C:anaphase-promoting complex"/>
    <property type="evidence" value="ECO:0007669"/>
    <property type="project" value="InterPro"/>
</dbReference>
<evidence type="ECO:0000256" key="22">
    <source>
        <dbReference type="SAM" id="Phobius"/>
    </source>
</evidence>
<evidence type="ECO:0000256" key="4">
    <source>
        <dbReference type="ARBA" id="ARBA00012513"/>
    </source>
</evidence>
<evidence type="ECO:0000256" key="15">
    <source>
        <dbReference type="ARBA" id="ARBA00023136"/>
    </source>
</evidence>
<dbReference type="Gene3D" id="2.60.120.200">
    <property type="match status" value="1"/>
</dbReference>
<keyword evidence="25" id="KW-1185">Reference proteome</keyword>
<feature type="transmembrane region" description="Helical" evidence="22">
    <location>
        <begin position="114"/>
        <end position="137"/>
    </location>
</feature>
<dbReference type="InterPro" id="IPR001220">
    <property type="entry name" value="Legume_lectin_dom"/>
</dbReference>
<feature type="binding site" evidence="20">
    <location>
        <position position="487"/>
    </location>
    <ligand>
        <name>ATP</name>
        <dbReference type="ChEBI" id="CHEBI:30616"/>
    </ligand>
</feature>
<dbReference type="GO" id="GO:0002229">
    <property type="term" value="P:defense response to oomycetes"/>
    <property type="evidence" value="ECO:0007669"/>
    <property type="project" value="UniProtKB-ARBA"/>
</dbReference>
<dbReference type="InterPro" id="IPR050528">
    <property type="entry name" value="L-type_Lectin-RKs"/>
</dbReference>
<dbReference type="GO" id="GO:0090266">
    <property type="term" value="P:regulation of mitotic cell cycle spindle assembly checkpoint"/>
    <property type="evidence" value="ECO:0007669"/>
    <property type="project" value="InterPro"/>
</dbReference>
<evidence type="ECO:0000256" key="11">
    <source>
        <dbReference type="ARBA" id="ARBA00022741"/>
    </source>
</evidence>
<dbReference type="FunFam" id="3.30.200.20:FF:000423">
    <property type="entry name" value="L-type lectin-domain containing receptor kinase S.1"/>
    <property type="match status" value="1"/>
</dbReference>
<dbReference type="Pfam" id="PF15243">
    <property type="entry name" value="ANAPC15"/>
    <property type="match status" value="1"/>
</dbReference>
<reference evidence="25" key="1">
    <citation type="journal article" date="2020" name="Nat. Genet.">
        <title>Genomic diversifications of five Gossypium allopolyploid species and their impact on cotton improvement.</title>
        <authorList>
            <person name="Chen Z.J."/>
            <person name="Sreedasyam A."/>
            <person name="Ando A."/>
            <person name="Song Q."/>
            <person name="De Santiago L.M."/>
            <person name="Hulse-Kemp A.M."/>
            <person name="Ding M."/>
            <person name="Ye W."/>
            <person name="Kirkbride R.C."/>
            <person name="Jenkins J."/>
            <person name="Plott C."/>
            <person name="Lovell J."/>
            <person name="Lin Y.M."/>
            <person name="Vaughn R."/>
            <person name="Liu B."/>
            <person name="Simpson S."/>
            <person name="Scheffler B.E."/>
            <person name="Wen L."/>
            <person name="Saski C.A."/>
            <person name="Grover C.E."/>
            <person name="Hu G."/>
            <person name="Conover J.L."/>
            <person name="Carlson J.W."/>
            <person name="Shu S."/>
            <person name="Boston L.B."/>
            <person name="Williams M."/>
            <person name="Peterson D.G."/>
            <person name="McGee K."/>
            <person name="Jones D.C."/>
            <person name="Wendel J.F."/>
            <person name="Stelly D.M."/>
            <person name="Grimwood J."/>
            <person name="Schmutz J."/>
        </authorList>
    </citation>
    <scope>NUCLEOTIDE SEQUENCE [LARGE SCALE GENOMIC DNA]</scope>
    <source>
        <strain evidence="25">cv. 3-79</strain>
    </source>
</reference>
<comment type="subcellular location">
    <subcellularLocation>
        <location evidence="1">Cell membrane</location>
        <topology evidence="1">Single-pass type I membrane protein</topology>
    </subcellularLocation>
</comment>
<dbReference type="PROSITE" id="PS00107">
    <property type="entry name" value="PROTEIN_KINASE_ATP"/>
    <property type="match status" value="1"/>
</dbReference>
<dbReference type="GO" id="GO:0005524">
    <property type="term" value="F:ATP binding"/>
    <property type="evidence" value="ECO:0007669"/>
    <property type="project" value="UniProtKB-UniRule"/>
</dbReference>
<evidence type="ECO:0000256" key="18">
    <source>
        <dbReference type="ARBA" id="ARBA00047899"/>
    </source>
</evidence>
<feature type="transmembrane region" description="Helical" evidence="22">
    <location>
        <begin position="400"/>
        <end position="423"/>
    </location>
</feature>
<evidence type="ECO:0000256" key="7">
    <source>
        <dbReference type="ARBA" id="ARBA00022679"/>
    </source>
</evidence>
<sequence>MLQFPAFMTQFPSTMRTIPSSLLLPSQWPQPHNEELLLAMEESNLEDKLNEIRDTNRNLVVIGKTTADNDKEDDNDADDDDADNAEESEESPNHHRTHMKLLQCPHSQPLRRPLLLLLLIIILVSPTSALDFLFNYFTTAVNATNLTLINDARIDTSTIRLTNDSNPLSYGRAFYPTTLRMIPTSNSSTLSSFSTAFVFSVLPQISTSPGFGLCFVLSNSTSPPGALASQYFGIFTNATSPTVAPLLAVEFDTGQNPEFNDPDGNHIGIDLNSIISAQTATAQYINSSNGSFVPLNMRTGQNVHAWIDFDGSNFEINVTVAPVGVSKPSRPTLNYKDPVIANYVASEMFVGFSASKTQWVEAQRILAWSFSDTGVLREINTTGLPEFFIESSSSSLSSGAIAGIVIGCVAFVIICGSGCYFVWRKKFREESEEEIEDWELEYWPHRFSYDELKQATNGFSNENLLGAGGFGRVFKATLPNTTEVAVKSVNHDSKQGLREFMAEIESMGRLQHKNLVQMRGWCRKGNELMLVYDYMPNGSLNRWIFDKPEKLLGWKQRLLVLADVAEGLNYLHHGWDQVVVHRDIKSSNILLDSEMRGRLGDFGLAKLYEHGQVPNTTRVVGTLGYLAPELATVAVPTASSDVYSFGVVVLEVVCGRRPLEMALEKEEEQVLIDWVRWLYGEGRLREAADARVREEYEGEEVEMMLKLGLACCHPDPSRRPTMKEVVAVLVGEEVGAAPAELLNELARGGGSGSGSGREDSREEAPPV</sequence>
<keyword evidence="17" id="KW-0325">Glycoprotein</keyword>
<feature type="domain" description="Protein kinase" evidence="23">
    <location>
        <begin position="459"/>
        <end position="742"/>
    </location>
</feature>
<evidence type="ECO:0000256" key="8">
    <source>
        <dbReference type="ARBA" id="ARBA00022692"/>
    </source>
</evidence>
<keyword evidence="8 22" id="KW-0812">Transmembrane</keyword>
<dbReference type="SUPFAM" id="SSF49899">
    <property type="entry name" value="Concanavalin A-like lectins/glucanases"/>
    <property type="match status" value="1"/>
</dbReference>
<dbReference type="GO" id="GO:0004674">
    <property type="term" value="F:protein serine/threonine kinase activity"/>
    <property type="evidence" value="ECO:0007669"/>
    <property type="project" value="UniProtKB-KW"/>
</dbReference>
<dbReference type="InterPro" id="IPR000719">
    <property type="entry name" value="Prot_kinase_dom"/>
</dbReference>
<dbReference type="InterPro" id="IPR008271">
    <property type="entry name" value="Ser/Thr_kinase_AS"/>
</dbReference>
<feature type="compositionally biased region" description="Basic and acidic residues" evidence="21">
    <location>
        <begin position="756"/>
        <end position="767"/>
    </location>
</feature>
<keyword evidence="12" id="KW-0418">Kinase</keyword>
<dbReference type="OrthoDB" id="547665at2759"/>
<keyword evidence="9" id="KW-0732">Signal</keyword>
<dbReference type="EC" id="2.7.11.1" evidence="4"/>
<dbReference type="PROSITE" id="PS00108">
    <property type="entry name" value="PROTEIN_KINASE_ST"/>
    <property type="match status" value="1"/>
</dbReference>
<dbReference type="PANTHER" id="PTHR27007">
    <property type="match status" value="1"/>
</dbReference>
<evidence type="ECO:0000256" key="2">
    <source>
        <dbReference type="ARBA" id="ARBA00008536"/>
    </source>
</evidence>
<dbReference type="SUPFAM" id="SSF56112">
    <property type="entry name" value="Protein kinase-like (PK-like)"/>
    <property type="match status" value="1"/>
</dbReference>
<evidence type="ECO:0000256" key="20">
    <source>
        <dbReference type="PROSITE-ProRule" id="PRU10141"/>
    </source>
</evidence>
<dbReference type="Pfam" id="PF00139">
    <property type="entry name" value="Lectin_legB"/>
    <property type="match status" value="1"/>
</dbReference>
<dbReference type="InterPro" id="IPR017441">
    <property type="entry name" value="Protein_kinase_ATP_BS"/>
</dbReference>
<evidence type="ECO:0000313" key="25">
    <source>
        <dbReference type="Proteomes" id="UP000327439"/>
    </source>
</evidence>
<dbReference type="InterPro" id="IPR013320">
    <property type="entry name" value="ConA-like_dom_sf"/>
</dbReference>
<dbReference type="PROSITE" id="PS50011">
    <property type="entry name" value="PROTEIN_KINASE_DOM"/>
    <property type="match status" value="1"/>
</dbReference>
<dbReference type="Gene3D" id="1.10.510.10">
    <property type="entry name" value="Transferase(Phosphotransferase) domain 1"/>
    <property type="match status" value="1"/>
</dbReference>
<dbReference type="CDD" id="cd06899">
    <property type="entry name" value="lectin_legume_LecRK_Arcelin_ConA"/>
    <property type="match status" value="1"/>
</dbReference>
<feature type="region of interest" description="Disordered" evidence="21">
    <location>
        <begin position="64"/>
        <end position="98"/>
    </location>
</feature>
<dbReference type="Gene3D" id="3.30.200.20">
    <property type="entry name" value="Phosphorylase Kinase, domain 1"/>
    <property type="match status" value="1"/>
</dbReference>
<keyword evidence="10" id="KW-0430">Lectin</keyword>
<evidence type="ECO:0000256" key="21">
    <source>
        <dbReference type="SAM" id="MobiDB-lite"/>
    </source>
</evidence>
<evidence type="ECO:0000256" key="19">
    <source>
        <dbReference type="ARBA" id="ARBA00048679"/>
    </source>
</evidence>